<dbReference type="CDD" id="cd13138">
    <property type="entry name" value="MATE_yoeA_like"/>
    <property type="match status" value="1"/>
</dbReference>
<dbReference type="GO" id="GO:0005886">
    <property type="term" value="C:plasma membrane"/>
    <property type="evidence" value="ECO:0007669"/>
    <property type="project" value="UniProtKB-SubCell"/>
</dbReference>
<evidence type="ECO:0000256" key="13">
    <source>
        <dbReference type="SAM" id="Phobius"/>
    </source>
</evidence>
<keyword evidence="9 13" id="KW-1133">Transmembrane helix</keyword>
<comment type="similarity">
    <text evidence="3">Belongs to the multi antimicrobial extrusion (MATE) (TC 2.A.66.1) family.</text>
</comment>
<feature type="transmembrane region" description="Helical" evidence="13">
    <location>
        <begin position="321"/>
        <end position="343"/>
    </location>
</feature>
<dbReference type="NCBIfam" id="TIGR00797">
    <property type="entry name" value="matE"/>
    <property type="match status" value="1"/>
</dbReference>
<dbReference type="RefSeq" id="WP_186488344.1">
    <property type="nucleotide sequence ID" value="NZ_JACOGI010000002.1"/>
</dbReference>
<feature type="transmembrane region" description="Helical" evidence="13">
    <location>
        <begin position="142"/>
        <end position="166"/>
    </location>
</feature>
<dbReference type="EMBL" id="JACOGI010000002">
    <property type="protein sequence ID" value="MBC3516756.1"/>
    <property type="molecule type" value="Genomic_DNA"/>
</dbReference>
<keyword evidence="5" id="KW-0813">Transport</keyword>
<comment type="function">
    <text evidence="1">Multidrug efflux pump.</text>
</comment>
<keyword evidence="10" id="KW-0406">Ion transport</keyword>
<protein>
    <recommendedName>
        <fullName evidence="4">Probable multidrug resistance protein NorM</fullName>
    </recommendedName>
    <alternativeName>
        <fullName evidence="12">Multidrug-efflux transporter</fullName>
    </alternativeName>
</protein>
<keyword evidence="15" id="KW-1185">Reference proteome</keyword>
<dbReference type="InterPro" id="IPR050222">
    <property type="entry name" value="MATE_MdtK"/>
</dbReference>
<keyword evidence="7" id="KW-1003">Cell membrane</keyword>
<gene>
    <name evidence="14" type="ORF">H8K20_10160</name>
</gene>
<evidence type="ECO:0000256" key="9">
    <source>
        <dbReference type="ARBA" id="ARBA00022989"/>
    </source>
</evidence>
<evidence type="ECO:0000256" key="5">
    <source>
        <dbReference type="ARBA" id="ARBA00022448"/>
    </source>
</evidence>
<dbReference type="GO" id="GO:0006811">
    <property type="term" value="P:monoatomic ion transport"/>
    <property type="evidence" value="ECO:0007669"/>
    <property type="project" value="UniProtKB-KW"/>
</dbReference>
<feature type="transmembrane region" description="Helical" evidence="13">
    <location>
        <begin position="363"/>
        <end position="383"/>
    </location>
</feature>
<keyword evidence="8 13" id="KW-0812">Transmembrane</keyword>
<dbReference type="InterPro" id="IPR048279">
    <property type="entry name" value="MdtK-like"/>
</dbReference>
<dbReference type="GO" id="GO:0015297">
    <property type="term" value="F:antiporter activity"/>
    <property type="evidence" value="ECO:0007669"/>
    <property type="project" value="UniProtKB-KW"/>
</dbReference>
<feature type="transmembrane region" description="Helical" evidence="13">
    <location>
        <begin position="421"/>
        <end position="443"/>
    </location>
</feature>
<evidence type="ECO:0000256" key="7">
    <source>
        <dbReference type="ARBA" id="ARBA00022475"/>
    </source>
</evidence>
<sequence length="467" mass="49247">MPKLEKGHPQADMTTGRPAKRIFFFALPMLLGNIFQQLYNMVDSIVVGNFVGPEALGAVGGTFPIAFVAIAVANGLGMGCSVVTSQYLGAGDRGAVRVSVTTALFFNLAVAVVLSAAGMLFARPVLQLMNTPAATIGMATDYLFIYFAGLAPMFLYNAVSGAFRALGDSKTPLYYLILASFLNVVLDLLLVIGSGMGVAGVAVATVLSQVVCALLALGHILRRLRQYSVPGQRRAPDMAMLKTIVRLAVPATAQELSVSISSILFQSVINKLGPMLVSGYTAANKIQSIAFVVNMNLGLAVSTFVAQNMGAGKVERVKKGFRCGCVMALAATLCTFALLQLLGPHLIGLFVDAGSAPQVIAGGTYHLTHVAFVLFIEAIMLVAEGLLKGAGDMRLLLMCTTAGMALQTAAVFVLVGRIGFAAVWVSMGIGCLVEMTISLWRYFQGGWKNKAITRAAAESRRETSPTK</sequence>
<feature type="transmembrane region" description="Helical" evidence="13">
    <location>
        <begin position="59"/>
        <end position="83"/>
    </location>
</feature>
<evidence type="ECO:0000256" key="6">
    <source>
        <dbReference type="ARBA" id="ARBA00022449"/>
    </source>
</evidence>
<dbReference type="Proteomes" id="UP000597668">
    <property type="component" value="Unassembled WGS sequence"/>
</dbReference>
<accession>A0A8J6IQR9</accession>
<name>A0A8J6IQR9_9FIRM</name>
<keyword evidence="6" id="KW-0050">Antiport</keyword>
<organism evidence="14 15">
    <name type="scientific">Neobittarella massiliensis</name>
    <name type="common">ex Bilen et al. 2018</name>
    <dbReference type="NCBI Taxonomy" id="2041842"/>
    <lineage>
        <taxon>Bacteria</taxon>
        <taxon>Bacillati</taxon>
        <taxon>Bacillota</taxon>
        <taxon>Clostridia</taxon>
        <taxon>Eubacteriales</taxon>
        <taxon>Oscillospiraceae</taxon>
        <taxon>Neobittarella (ex Bilen et al. 2018)</taxon>
    </lineage>
</organism>
<evidence type="ECO:0000256" key="8">
    <source>
        <dbReference type="ARBA" id="ARBA00022692"/>
    </source>
</evidence>
<comment type="subcellular location">
    <subcellularLocation>
        <location evidence="2">Cell membrane</location>
        <topology evidence="2">Multi-pass membrane protein</topology>
    </subcellularLocation>
</comment>
<evidence type="ECO:0000256" key="10">
    <source>
        <dbReference type="ARBA" id="ARBA00023065"/>
    </source>
</evidence>
<evidence type="ECO:0000256" key="4">
    <source>
        <dbReference type="ARBA" id="ARBA00020268"/>
    </source>
</evidence>
<keyword evidence="11 13" id="KW-0472">Membrane</keyword>
<dbReference type="PIRSF" id="PIRSF006603">
    <property type="entry name" value="DinF"/>
    <property type="match status" value="1"/>
</dbReference>
<evidence type="ECO:0000256" key="11">
    <source>
        <dbReference type="ARBA" id="ARBA00023136"/>
    </source>
</evidence>
<feature type="transmembrane region" description="Helical" evidence="13">
    <location>
        <begin position="173"/>
        <end position="192"/>
    </location>
</feature>
<dbReference type="GO" id="GO:0042910">
    <property type="term" value="F:xenobiotic transmembrane transporter activity"/>
    <property type="evidence" value="ECO:0007669"/>
    <property type="project" value="InterPro"/>
</dbReference>
<evidence type="ECO:0000256" key="1">
    <source>
        <dbReference type="ARBA" id="ARBA00003408"/>
    </source>
</evidence>
<evidence type="ECO:0000313" key="14">
    <source>
        <dbReference type="EMBL" id="MBC3516756.1"/>
    </source>
</evidence>
<reference evidence="14" key="1">
    <citation type="submission" date="2020-08" db="EMBL/GenBank/DDBJ databases">
        <authorList>
            <person name="Liu C."/>
            <person name="Sun Q."/>
        </authorList>
    </citation>
    <scope>NUCLEOTIDE SEQUENCE</scope>
    <source>
        <strain evidence="14">NSJ-65</strain>
    </source>
</reference>
<feature type="transmembrane region" description="Helical" evidence="13">
    <location>
        <begin position="21"/>
        <end position="39"/>
    </location>
</feature>
<dbReference type="AlphaFoldDB" id="A0A8J6IQR9"/>
<evidence type="ECO:0000256" key="3">
    <source>
        <dbReference type="ARBA" id="ARBA00010199"/>
    </source>
</evidence>
<proteinExistence type="inferred from homology"/>
<evidence type="ECO:0000313" key="15">
    <source>
        <dbReference type="Proteomes" id="UP000597668"/>
    </source>
</evidence>
<feature type="transmembrane region" description="Helical" evidence="13">
    <location>
        <begin position="198"/>
        <end position="222"/>
    </location>
</feature>
<feature type="transmembrane region" description="Helical" evidence="13">
    <location>
        <begin position="95"/>
        <end position="122"/>
    </location>
</feature>
<dbReference type="InterPro" id="IPR002528">
    <property type="entry name" value="MATE_fam"/>
</dbReference>
<dbReference type="Pfam" id="PF01554">
    <property type="entry name" value="MatE"/>
    <property type="match status" value="2"/>
</dbReference>
<comment type="caution">
    <text evidence="14">The sequence shown here is derived from an EMBL/GenBank/DDBJ whole genome shotgun (WGS) entry which is preliminary data.</text>
</comment>
<dbReference type="PANTHER" id="PTHR43298">
    <property type="entry name" value="MULTIDRUG RESISTANCE PROTEIN NORM-RELATED"/>
    <property type="match status" value="1"/>
</dbReference>
<dbReference type="PANTHER" id="PTHR43298:SF2">
    <property type="entry name" value="FMN_FAD EXPORTER YEEO-RELATED"/>
    <property type="match status" value="1"/>
</dbReference>
<feature type="transmembrane region" description="Helical" evidence="13">
    <location>
        <begin position="395"/>
        <end position="415"/>
    </location>
</feature>
<evidence type="ECO:0000256" key="12">
    <source>
        <dbReference type="ARBA" id="ARBA00031636"/>
    </source>
</evidence>
<evidence type="ECO:0000256" key="2">
    <source>
        <dbReference type="ARBA" id="ARBA00004651"/>
    </source>
</evidence>